<feature type="transmembrane region" description="Helical" evidence="8">
    <location>
        <begin position="279"/>
        <end position="299"/>
    </location>
</feature>
<dbReference type="GO" id="GO:0005886">
    <property type="term" value="C:plasma membrane"/>
    <property type="evidence" value="ECO:0007669"/>
    <property type="project" value="UniProtKB-SubCell"/>
</dbReference>
<protein>
    <submittedName>
        <fullName evidence="11">ATP-binding cassette, subfamily B, multidrug efflux pump</fullName>
    </submittedName>
</protein>
<dbReference type="SUPFAM" id="SSF52540">
    <property type="entry name" value="P-loop containing nucleoside triphosphate hydrolases"/>
    <property type="match status" value="1"/>
</dbReference>
<gene>
    <name evidence="11" type="ORF">SAMN05444959_11971</name>
</gene>
<comment type="function">
    <text evidence="7">Part of an ABC transporter complex. Transmembrane domains (TMD) form a pore in the inner membrane and the ATP-binding domain (NBD) is responsible for energy generation.</text>
</comment>
<dbReference type="InterPro" id="IPR027417">
    <property type="entry name" value="P-loop_NTPase"/>
</dbReference>
<sequence>MVKQLAGVTMFAWFERRIDPYPADDPSMPPRSLWRFILHYSRGALLWLMLLAVFSGLIAIIEVMLFGWLGDLIDRLGDTPRDQFWSEEGGRLAFMAVMLVLILPVLNLIASLILHQSLMGNFPQRIRWQAHRYLLHQSIGYFQDEFAGRIAQRLMQTALAVREVSMKIMDVGSYVLIYFLGAMALAASQDWRLALPFLAWAVAYGIMLWQVVPRLGRVAQAQADARSAMTGRVVDSYTNIATVKLFSHSAREEAWMREGMDGFLHTVHQQMRLSSIQDVALNVMNVMLVASVAGLGLWLWTEDQVAVGAVVVAVPLAMRLNNMAHWIMWEFAALFENIGTVRDGIASLALPRQVLDGPQARPLLPGPGEVRFDNVTFRYGGVEGARPLAVLDDLTLHIAPGERVGLVGRSGAGKSTLVNLLLRFHDIEQGSISIDGQDIASVTQDSLRAAIGVVTQDSSLLHRSVRDNIAYGRPDASEQQIAKALELAEADGFVPDLSDSYGNSGLDAHVGERGVKLSGGQRQRIAIARVALKDAPILILDEATSALDSEVEAAIQSRLDVLMQGKTVIAIAHRLSTIAAMDRLVVMDRGRIVEQGSHAELLARDGLYARLWTRQSGGFLAADLAG</sequence>
<keyword evidence="4 11" id="KW-0067">ATP-binding</keyword>
<dbReference type="InterPro" id="IPR003439">
    <property type="entry name" value="ABC_transporter-like_ATP-bd"/>
</dbReference>
<feature type="transmembrane region" description="Helical" evidence="8">
    <location>
        <begin position="171"/>
        <end position="187"/>
    </location>
</feature>
<dbReference type="GO" id="GO:0016887">
    <property type="term" value="F:ATP hydrolysis activity"/>
    <property type="evidence" value="ECO:0007669"/>
    <property type="project" value="InterPro"/>
</dbReference>
<keyword evidence="6 8" id="KW-0472">Membrane</keyword>
<dbReference type="GO" id="GO:0015421">
    <property type="term" value="F:ABC-type oligopeptide transporter activity"/>
    <property type="evidence" value="ECO:0007669"/>
    <property type="project" value="TreeGrafter"/>
</dbReference>
<keyword evidence="2 8" id="KW-0812">Transmembrane</keyword>
<dbReference type="Pfam" id="PF00005">
    <property type="entry name" value="ABC_tran"/>
    <property type="match status" value="1"/>
</dbReference>
<organism evidence="11 12">
    <name type="scientific">Paracoccus seriniphilus</name>
    <dbReference type="NCBI Taxonomy" id="184748"/>
    <lineage>
        <taxon>Bacteria</taxon>
        <taxon>Pseudomonadati</taxon>
        <taxon>Pseudomonadota</taxon>
        <taxon>Alphaproteobacteria</taxon>
        <taxon>Rhodobacterales</taxon>
        <taxon>Paracoccaceae</taxon>
        <taxon>Paracoccus</taxon>
    </lineage>
</organism>
<evidence type="ECO:0000256" key="7">
    <source>
        <dbReference type="ARBA" id="ARBA00024725"/>
    </source>
</evidence>
<dbReference type="InterPro" id="IPR011527">
    <property type="entry name" value="ABC1_TM_dom"/>
</dbReference>
<dbReference type="SUPFAM" id="SSF90123">
    <property type="entry name" value="ABC transporter transmembrane region"/>
    <property type="match status" value="1"/>
</dbReference>
<feature type="transmembrane region" description="Helical" evidence="8">
    <location>
        <begin position="44"/>
        <end position="69"/>
    </location>
</feature>
<dbReference type="FunFam" id="1.20.1560.10:FF:000070">
    <property type="entry name" value="Multidrug ABC transporter ATP-binding protein"/>
    <property type="match status" value="1"/>
</dbReference>
<dbReference type="PROSITE" id="PS50929">
    <property type="entry name" value="ABC_TM1F"/>
    <property type="match status" value="1"/>
</dbReference>
<accession>A0A239Q2J1</accession>
<dbReference type="PANTHER" id="PTHR43394:SF1">
    <property type="entry name" value="ATP-BINDING CASSETTE SUB-FAMILY B MEMBER 10, MITOCHONDRIAL"/>
    <property type="match status" value="1"/>
</dbReference>
<dbReference type="PROSITE" id="PS50893">
    <property type="entry name" value="ABC_TRANSPORTER_2"/>
    <property type="match status" value="1"/>
</dbReference>
<feature type="transmembrane region" description="Helical" evidence="8">
    <location>
        <begin position="193"/>
        <end position="212"/>
    </location>
</feature>
<dbReference type="EMBL" id="FZQB01000019">
    <property type="protein sequence ID" value="SNT76423.1"/>
    <property type="molecule type" value="Genomic_DNA"/>
</dbReference>
<dbReference type="GO" id="GO:0005524">
    <property type="term" value="F:ATP binding"/>
    <property type="evidence" value="ECO:0007669"/>
    <property type="project" value="UniProtKB-KW"/>
</dbReference>
<evidence type="ECO:0000313" key="12">
    <source>
        <dbReference type="Proteomes" id="UP000198307"/>
    </source>
</evidence>
<proteinExistence type="predicted"/>
<dbReference type="AlphaFoldDB" id="A0A239Q2J1"/>
<evidence type="ECO:0000256" key="6">
    <source>
        <dbReference type="ARBA" id="ARBA00023136"/>
    </source>
</evidence>
<dbReference type="InterPro" id="IPR003593">
    <property type="entry name" value="AAA+_ATPase"/>
</dbReference>
<name>A0A239Q2J1_9RHOB</name>
<evidence type="ECO:0000259" key="9">
    <source>
        <dbReference type="PROSITE" id="PS50893"/>
    </source>
</evidence>
<dbReference type="Gene3D" id="1.20.1560.10">
    <property type="entry name" value="ABC transporter type 1, transmembrane domain"/>
    <property type="match status" value="1"/>
</dbReference>
<dbReference type="InterPro" id="IPR017871">
    <property type="entry name" value="ABC_transporter-like_CS"/>
</dbReference>
<comment type="subcellular location">
    <subcellularLocation>
        <location evidence="1">Cell membrane</location>
        <topology evidence="1">Multi-pass membrane protein</topology>
    </subcellularLocation>
</comment>
<evidence type="ECO:0000256" key="3">
    <source>
        <dbReference type="ARBA" id="ARBA00022741"/>
    </source>
</evidence>
<evidence type="ECO:0000256" key="5">
    <source>
        <dbReference type="ARBA" id="ARBA00022989"/>
    </source>
</evidence>
<evidence type="ECO:0000259" key="10">
    <source>
        <dbReference type="PROSITE" id="PS50929"/>
    </source>
</evidence>
<dbReference type="FunFam" id="3.40.50.300:FF:000218">
    <property type="entry name" value="Multidrug ABC transporter ATP-binding protein"/>
    <property type="match status" value="1"/>
</dbReference>
<evidence type="ECO:0000256" key="4">
    <source>
        <dbReference type="ARBA" id="ARBA00022840"/>
    </source>
</evidence>
<evidence type="ECO:0000256" key="1">
    <source>
        <dbReference type="ARBA" id="ARBA00004651"/>
    </source>
</evidence>
<dbReference type="PANTHER" id="PTHR43394">
    <property type="entry name" value="ATP-DEPENDENT PERMEASE MDL1, MITOCHONDRIAL"/>
    <property type="match status" value="1"/>
</dbReference>
<keyword evidence="3" id="KW-0547">Nucleotide-binding</keyword>
<dbReference type="Proteomes" id="UP000198307">
    <property type="component" value="Unassembled WGS sequence"/>
</dbReference>
<dbReference type="SMART" id="SM00382">
    <property type="entry name" value="AAA"/>
    <property type="match status" value="1"/>
</dbReference>
<dbReference type="InterPro" id="IPR036640">
    <property type="entry name" value="ABC1_TM_sf"/>
</dbReference>
<feature type="transmembrane region" description="Helical" evidence="8">
    <location>
        <begin position="89"/>
        <end position="114"/>
    </location>
</feature>
<dbReference type="InterPro" id="IPR039421">
    <property type="entry name" value="Type_1_exporter"/>
</dbReference>
<reference evidence="11 12" key="1">
    <citation type="submission" date="2017-07" db="EMBL/GenBank/DDBJ databases">
        <authorList>
            <person name="Sun Z.S."/>
            <person name="Albrecht U."/>
            <person name="Echele G."/>
            <person name="Lee C.C."/>
        </authorList>
    </citation>
    <scope>NUCLEOTIDE SEQUENCE [LARGE SCALE GENOMIC DNA]</scope>
    <source>
        <strain evidence="11 12">DSM 14827</strain>
    </source>
</reference>
<dbReference type="Gene3D" id="3.40.50.300">
    <property type="entry name" value="P-loop containing nucleotide triphosphate hydrolases"/>
    <property type="match status" value="1"/>
</dbReference>
<keyword evidence="12" id="KW-1185">Reference proteome</keyword>
<evidence type="ECO:0000256" key="8">
    <source>
        <dbReference type="SAM" id="Phobius"/>
    </source>
</evidence>
<feature type="domain" description="ABC transmembrane type-1" evidence="10">
    <location>
        <begin position="50"/>
        <end position="336"/>
    </location>
</feature>
<dbReference type="Pfam" id="PF00664">
    <property type="entry name" value="ABC_membrane"/>
    <property type="match status" value="1"/>
</dbReference>
<dbReference type="PROSITE" id="PS00211">
    <property type="entry name" value="ABC_TRANSPORTER_1"/>
    <property type="match status" value="1"/>
</dbReference>
<evidence type="ECO:0000313" key="11">
    <source>
        <dbReference type="EMBL" id="SNT76423.1"/>
    </source>
</evidence>
<keyword evidence="5 8" id="KW-1133">Transmembrane helix</keyword>
<evidence type="ECO:0000256" key="2">
    <source>
        <dbReference type="ARBA" id="ARBA00022692"/>
    </source>
</evidence>
<feature type="domain" description="ABC transporter" evidence="9">
    <location>
        <begin position="370"/>
        <end position="614"/>
    </location>
</feature>